<dbReference type="Proteomes" id="UP001432099">
    <property type="component" value="Chromosome"/>
</dbReference>
<evidence type="ECO:0000256" key="2">
    <source>
        <dbReference type="ARBA" id="ARBA00007400"/>
    </source>
</evidence>
<feature type="transmembrane region" description="Helical" evidence="7">
    <location>
        <begin position="9"/>
        <end position="27"/>
    </location>
</feature>
<evidence type="ECO:0000256" key="3">
    <source>
        <dbReference type="ARBA" id="ARBA00022475"/>
    </source>
</evidence>
<name>A0ABM8IK40_9FIRM</name>
<dbReference type="Pfam" id="PF01757">
    <property type="entry name" value="Acyl_transf_3"/>
    <property type="match status" value="1"/>
</dbReference>
<evidence type="ECO:0000313" key="9">
    <source>
        <dbReference type="EMBL" id="BEH91614.1"/>
    </source>
</evidence>
<keyword evidence="10" id="KW-1185">Reference proteome</keyword>
<feature type="transmembrane region" description="Helical" evidence="7">
    <location>
        <begin position="123"/>
        <end position="143"/>
    </location>
</feature>
<feature type="transmembrane region" description="Helical" evidence="7">
    <location>
        <begin position="80"/>
        <end position="103"/>
    </location>
</feature>
<keyword evidence="6 7" id="KW-0472">Membrane</keyword>
<evidence type="ECO:0000256" key="7">
    <source>
        <dbReference type="SAM" id="Phobius"/>
    </source>
</evidence>
<evidence type="ECO:0000256" key="4">
    <source>
        <dbReference type="ARBA" id="ARBA00022692"/>
    </source>
</evidence>
<feature type="transmembrane region" description="Helical" evidence="7">
    <location>
        <begin position="47"/>
        <end position="68"/>
    </location>
</feature>
<gene>
    <name evidence="9" type="ORF">T23_17160</name>
</gene>
<feature type="transmembrane region" description="Helical" evidence="7">
    <location>
        <begin position="155"/>
        <end position="173"/>
    </location>
</feature>
<evidence type="ECO:0000259" key="8">
    <source>
        <dbReference type="Pfam" id="PF01757"/>
    </source>
</evidence>
<comment type="similarity">
    <text evidence="2">Belongs to the acyltransferase 3 family.</text>
</comment>
<comment type="subcellular location">
    <subcellularLocation>
        <location evidence="1">Cell membrane</location>
        <topology evidence="1">Multi-pass membrane protein</topology>
    </subcellularLocation>
</comment>
<dbReference type="EMBL" id="AP028127">
    <property type="protein sequence ID" value="BEH91614.1"/>
    <property type="molecule type" value="Genomic_DNA"/>
</dbReference>
<dbReference type="PANTHER" id="PTHR40074:SF2">
    <property type="entry name" value="O-ACETYLTRANSFERASE WECH"/>
    <property type="match status" value="1"/>
</dbReference>
<dbReference type="InterPro" id="IPR002656">
    <property type="entry name" value="Acyl_transf_3_dom"/>
</dbReference>
<keyword evidence="4 7" id="KW-0812">Transmembrane</keyword>
<evidence type="ECO:0000313" key="10">
    <source>
        <dbReference type="Proteomes" id="UP001432099"/>
    </source>
</evidence>
<proteinExistence type="inferred from homology"/>
<keyword evidence="5 7" id="KW-1133">Transmembrane helix</keyword>
<sequence>MVRNSRLDLLRIVACVMVIAVHVGTLYGMDPNQREPYYFFVGNLFHAFPRTPVPLFVMISGGFLLANERNKDFQAHYKKTFWRIIVPTFWFSLGYTLLSLGFAQLKGEPVDWIFSVKSWVLGWPYYHMWYMYMIIGCYAVTPFLIRLREKVGNHLFAWIGVLFLIIGLINYQTEVL</sequence>
<reference evidence="9" key="1">
    <citation type="journal article" date="2024" name="Int. J. Syst. Evol. Microbiol.">
        <title>Turicibacter faecis sp. nov., isolated from faeces of heart failure mouse model.</title>
        <authorList>
            <person name="Imamura Y."/>
            <person name="Motooka D."/>
            <person name="Nakajima Y."/>
            <person name="Ito S."/>
            <person name="Kitakaze M."/>
            <person name="Iida T."/>
            <person name="Nakamura S."/>
        </authorList>
    </citation>
    <scope>NUCLEOTIDE SEQUENCE</scope>
    <source>
        <strain evidence="9">TC023</strain>
    </source>
</reference>
<keyword evidence="3" id="KW-1003">Cell membrane</keyword>
<evidence type="ECO:0000256" key="5">
    <source>
        <dbReference type="ARBA" id="ARBA00022989"/>
    </source>
</evidence>
<organism evidence="9 10">
    <name type="scientific">Turicibacter faecis</name>
    <dbReference type="NCBI Taxonomy" id="2963365"/>
    <lineage>
        <taxon>Bacteria</taxon>
        <taxon>Bacillati</taxon>
        <taxon>Bacillota</taxon>
        <taxon>Erysipelotrichia</taxon>
        <taxon>Erysipelotrichales</taxon>
        <taxon>Turicibacteraceae</taxon>
        <taxon>Turicibacter</taxon>
    </lineage>
</organism>
<accession>A0ABM8IK40</accession>
<protein>
    <recommendedName>
        <fullName evidence="8">Acyltransferase 3 domain-containing protein</fullName>
    </recommendedName>
</protein>
<evidence type="ECO:0000256" key="1">
    <source>
        <dbReference type="ARBA" id="ARBA00004651"/>
    </source>
</evidence>
<feature type="domain" description="Acyltransferase 3" evidence="8">
    <location>
        <begin position="5"/>
        <end position="171"/>
    </location>
</feature>
<dbReference type="PANTHER" id="PTHR40074">
    <property type="entry name" value="O-ACETYLTRANSFERASE WECH"/>
    <property type="match status" value="1"/>
</dbReference>
<evidence type="ECO:0000256" key="6">
    <source>
        <dbReference type="ARBA" id="ARBA00023136"/>
    </source>
</evidence>